<feature type="transmembrane region" description="Helical" evidence="1">
    <location>
        <begin position="7"/>
        <end position="24"/>
    </location>
</feature>
<evidence type="ECO:0000313" key="3">
    <source>
        <dbReference type="Proteomes" id="UP000439994"/>
    </source>
</evidence>
<gene>
    <name evidence="2" type="ORF">GNP35_00845</name>
</gene>
<feature type="transmembrane region" description="Helical" evidence="1">
    <location>
        <begin position="86"/>
        <end position="108"/>
    </location>
</feature>
<keyword evidence="3" id="KW-1185">Reference proteome</keyword>
<feature type="transmembrane region" description="Helical" evidence="1">
    <location>
        <begin position="36"/>
        <end position="55"/>
    </location>
</feature>
<feature type="transmembrane region" description="Helical" evidence="1">
    <location>
        <begin position="62"/>
        <end position="80"/>
    </location>
</feature>
<name>A0A6N8F8H9_9GAMM</name>
<dbReference type="AlphaFoldDB" id="A0A6N8F8H9"/>
<evidence type="ECO:0000256" key="1">
    <source>
        <dbReference type="SAM" id="Phobius"/>
    </source>
</evidence>
<keyword evidence="1" id="KW-0812">Transmembrane</keyword>
<keyword evidence="1" id="KW-0472">Membrane</keyword>
<organism evidence="2 3">
    <name type="scientific">Psychrosphaera haliotis</name>
    <dbReference type="NCBI Taxonomy" id="555083"/>
    <lineage>
        <taxon>Bacteria</taxon>
        <taxon>Pseudomonadati</taxon>
        <taxon>Pseudomonadota</taxon>
        <taxon>Gammaproteobacteria</taxon>
        <taxon>Alteromonadales</taxon>
        <taxon>Pseudoalteromonadaceae</taxon>
        <taxon>Psychrosphaera</taxon>
    </lineage>
</organism>
<dbReference type="RefSeq" id="WP_155693639.1">
    <property type="nucleotide sequence ID" value="NZ_WOCD01000001.1"/>
</dbReference>
<protein>
    <submittedName>
        <fullName evidence="2">Uncharacterized protein</fullName>
    </submittedName>
</protein>
<sequence>MRRLLRFIALLPMITLIILGIYELMKENPQGIPDAVWFVVALICLPAGIINLNAIRDGIIGLMYSAVISNFLFLIAFLATKNYDPTTMIIFTGYLIVISIIVLIDVIYDRFLRLNKSTDVFSSFNNKDEYRINNEK</sequence>
<dbReference type="Proteomes" id="UP000439994">
    <property type="component" value="Unassembled WGS sequence"/>
</dbReference>
<comment type="caution">
    <text evidence="2">The sequence shown here is derived from an EMBL/GenBank/DDBJ whole genome shotgun (WGS) entry which is preliminary data.</text>
</comment>
<accession>A0A6N8F8H9</accession>
<keyword evidence="1" id="KW-1133">Transmembrane helix</keyword>
<reference evidence="2 3" key="1">
    <citation type="submission" date="2019-11" db="EMBL/GenBank/DDBJ databases">
        <title>P. haliotis isolates from Z. marina roots.</title>
        <authorList>
            <person name="Cohen M."/>
            <person name="Jospin G."/>
            <person name="Eisen J.A."/>
            <person name="Coil D.A."/>
        </authorList>
    </citation>
    <scope>NUCLEOTIDE SEQUENCE [LARGE SCALE GENOMIC DNA]</scope>
    <source>
        <strain evidence="2 3">UCD-MCMsp1aY</strain>
    </source>
</reference>
<proteinExistence type="predicted"/>
<dbReference type="EMBL" id="WOCD01000001">
    <property type="protein sequence ID" value="MUH71162.1"/>
    <property type="molecule type" value="Genomic_DNA"/>
</dbReference>
<evidence type="ECO:0000313" key="2">
    <source>
        <dbReference type="EMBL" id="MUH71162.1"/>
    </source>
</evidence>